<dbReference type="GeneID" id="40307478"/>
<evidence type="ECO:0000313" key="1">
    <source>
        <dbReference type="EMBL" id="PFH31926.1"/>
    </source>
</evidence>
<dbReference type="AlphaFoldDB" id="A0A2A9M7Q1"/>
<dbReference type="VEuPathDB" id="ToxoDB:BESB_024180"/>
<dbReference type="KEGG" id="bbes:BESB_024180"/>
<protein>
    <submittedName>
        <fullName evidence="1">Uncharacterized protein</fullName>
    </submittedName>
</protein>
<proteinExistence type="predicted"/>
<dbReference type="RefSeq" id="XP_029215935.1">
    <property type="nucleotide sequence ID" value="XM_029361120.1"/>
</dbReference>
<dbReference type="Proteomes" id="UP000224006">
    <property type="component" value="Chromosome XII"/>
</dbReference>
<comment type="caution">
    <text evidence="1">The sequence shown here is derived from an EMBL/GenBank/DDBJ whole genome shotgun (WGS) entry which is preliminary data.</text>
</comment>
<keyword evidence="2" id="KW-1185">Reference proteome</keyword>
<accession>A0A2A9M7Q1</accession>
<gene>
    <name evidence="1" type="ORF">BESB_024180</name>
</gene>
<reference evidence="1 2" key="1">
    <citation type="submission" date="2017-09" db="EMBL/GenBank/DDBJ databases">
        <title>Genome sequencing of Besnoitia besnoiti strain Bb-Ger1.</title>
        <authorList>
            <person name="Schares G."/>
            <person name="Venepally P."/>
            <person name="Lorenzi H.A."/>
        </authorList>
    </citation>
    <scope>NUCLEOTIDE SEQUENCE [LARGE SCALE GENOMIC DNA]</scope>
    <source>
        <strain evidence="1 2">Bb-Ger1</strain>
    </source>
</reference>
<organism evidence="1 2">
    <name type="scientific">Besnoitia besnoiti</name>
    <name type="common">Apicomplexan protozoan</name>
    <dbReference type="NCBI Taxonomy" id="94643"/>
    <lineage>
        <taxon>Eukaryota</taxon>
        <taxon>Sar</taxon>
        <taxon>Alveolata</taxon>
        <taxon>Apicomplexa</taxon>
        <taxon>Conoidasida</taxon>
        <taxon>Coccidia</taxon>
        <taxon>Eucoccidiorida</taxon>
        <taxon>Eimeriorina</taxon>
        <taxon>Sarcocystidae</taxon>
        <taxon>Besnoitia</taxon>
    </lineage>
</organism>
<dbReference type="EMBL" id="NWUJ01000013">
    <property type="protein sequence ID" value="PFH31926.1"/>
    <property type="molecule type" value="Genomic_DNA"/>
</dbReference>
<sequence length="287" mass="31480">MSIEEFKQVLPTARVLLTGGDCVEQWGLLLERYDGGLQGRFDIKPLNILYQYFPGQDGGIPHVAVAAADFGFAATLERPTPIRNSCPELEQAPRVRNVDWAAVGIDVSDDEVATTISTVRMTVTKGMSLSEEARIDLVDICFCVSPKGLLALAEQLVYAIAGAVQKYIGSIYTADPHLQVLPEDPPSDVFQPIRDGLQISMSSATVVGRAVDQQVRQIFMVAWATLDRDLRQACRYTADEASNPAVRAAVEALRTGYAPVPHAAKQYYDLVYAKFRDQAEDLEFGLP</sequence>
<name>A0A2A9M7Q1_BESBE</name>
<evidence type="ECO:0000313" key="2">
    <source>
        <dbReference type="Proteomes" id="UP000224006"/>
    </source>
</evidence>